<organism evidence="1 2">
    <name type="scientific">Edaphobacter modestus</name>
    <dbReference type="NCBI Taxonomy" id="388466"/>
    <lineage>
        <taxon>Bacteria</taxon>
        <taxon>Pseudomonadati</taxon>
        <taxon>Acidobacteriota</taxon>
        <taxon>Terriglobia</taxon>
        <taxon>Terriglobales</taxon>
        <taxon>Acidobacteriaceae</taxon>
        <taxon>Edaphobacter</taxon>
    </lineage>
</organism>
<name>A0A4Q7XXC0_9BACT</name>
<keyword evidence="2" id="KW-1185">Reference proteome</keyword>
<evidence type="ECO:0000313" key="1">
    <source>
        <dbReference type="EMBL" id="RZU29012.1"/>
    </source>
</evidence>
<reference evidence="1 2" key="1">
    <citation type="submission" date="2019-02" db="EMBL/GenBank/DDBJ databases">
        <title>Genomic Encyclopedia of Archaeal and Bacterial Type Strains, Phase II (KMG-II): from individual species to whole genera.</title>
        <authorList>
            <person name="Goeker M."/>
        </authorList>
    </citation>
    <scope>NUCLEOTIDE SEQUENCE [LARGE SCALE GENOMIC DNA]</scope>
    <source>
        <strain evidence="1 2">DSM 18101</strain>
    </source>
</reference>
<gene>
    <name evidence="1" type="ORF">BDD14_6600</name>
</gene>
<comment type="caution">
    <text evidence="1">The sequence shown here is derived from an EMBL/GenBank/DDBJ whole genome shotgun (WGS) entry which is preliminary data.</text>
</comment>
<dbReference type="AlphaFoldDB" id="A0A4Q7XXC0"/>
<protein>
    <submittedName>
        <fullName evidence="1">Uncharacterized protein</fullName>
    </submittedName>
</protein>
<proteinExistence type="predicted"/>
<sequence length="309" mass="34020">MPRLQDFNAKNVVGLLLSLPLSTAYIYSQNAALSSQGLLPDATRDARAISLLTSGVEEKTNLSIVHLSGKITLLQGEQRVGTIDVYSSPKMRWREDIHVGGQSFSETYGNGLHIWRNLKTGESGRSAVLLSGSALFPAHALARITQDKRLTIELVGPQPFAETTAIQVNALRKSNDTASNSLNVSQLEISDQSQKEEMFMDMSNQRLIGIRYQHVAESPNPIVPKVCRDSTGKLRAHPAQPSLANLDCDIAHRQLLVPTEVRFADYRETSLGLIPFSVDRLEQGVRVAHIDIVNFEIIENMPAANEAIQ</sequence>
<evidence type="ECO:0000313" key="2">
    <source>
        <dbReference type="Proteomes" id="UP000292958"/>
    </source>
</evidence>
<dbReference type="Proteomes" id="UP000292958">
    <property type="component" value="Unassembled WGS sequence"/>
</dbReference>
<dbReference type="RefSeq" id="WP_130425448.1">
    <property type="nucleotide sequence ID" value="NZ_SHKW01000008.1"/>
</dbReference>
<accession>A0A4Q7XXC0</accession>
<dbReference type="EMBL" id="SHKW01000008">
    <property type="protein sequence ID" value="RZU29012.1"/>
    <property type="molecule type" value="Genomic_DNA"/>
</dbReference>